<evidence type="ECO:0000256" key="3">
    <source>
        <dbReference type="ARBA" id="ARBA00022679"/>
    </source>
</evidence>
<feature type="transmembrane region" description="Helical" evidence="10">
    <location>
        <begin position="115"/>
        <end position="139"/>
    </location>
</feature>
<evidence type="ECO:0000256" key="8">
    <source>
        <dbReference type="ARBA" id="ARBA00023209"/>
    </source>
</evidence>
<dbReference type="AlphaFoldDB" id="A0A365L682"/>
<dbReference type="InterPro" id="IPR003811">
    <property type="entry name" value="G3P_acylTferase_PlsY"/>
</dbReference>
<evidence type="ECO:0000256" key="7">
    <source>
        <dbReference type="ARBA" id="ARBA00023136"/>
    </source>
</evidence>
<feature type="transmembrane region" description="Helical" evidence="10">
    <location>
        <begin position="85"/>
        <end position="103"/>
    </location>
</feature>
<keyword evidence="6 10" id="KW-0443">Lipid metabolism</keyword>
<keyword evidence="9 10" id="KW-1208">Phospholipid metabolism</keyword>
<keyword evidence="3 10" id="KW-0808">Transferase</keyword>
<keyword evidence="8 10" id="KW-0594">Phospholipid biosynthesis</keyword>
<dbReference type="HAMAP" id="MF_01043">
    <property type="entry name" value="PlsY"/>
    <property type="match status" value="1"/>
</dbReference>
<dbReference type="Proteomes" id="UP000251002">
    <property type="component" value="Unassembled WGS sequence"/>
</dbReference>
<evidence type="ECO:0000256" key="4">
    <source>
        <dbReference type="ARBA" id="ARBA00022692"/>
    </source>
</evidence>
<keyword evidence="12" id="KW-1185">Reference proteome</keyword>
<evidence type="ECO:0000256" key="1">
    <source>
        <dbReference type="ARBA" id="ARBA00022475"/>
    </source>
</evidence>
<sequence>MTLWIVSALISGYVIGCLHGSLVAQILSGTNIKATGVKNSGASNAAIVLGWKYGALVAFLDIFKGFAAVMAMRLLLGSSSLPSETVWAILFFIAAGVVLGHNFPFYMKFNGGKGTAAVIGVMIALDWQLGLLGLALLIVIALATDYLVIGVLALYAVFLLIAFWPADGLWPYVIALSLMAMAFLKHLENIRRVKDGTENKVSAVLRKKSASAR</sequence>
<protein>
    <recommendedName>
        <fullName evidence="10">Glycerol-3-phosphate acyltransferase</fullName>
    </recommendedName>
    <alternativeName>
        <fullName evidence="10">Acyl-PO4 G3P acyltransferase</fullName>
    </alternativeName>
    <alternativeName>
        <fullName evidence="10">Acyl-phosphate--glycerol-3-phosphate acyltransferase</fullName>
    </alternativeName>
    <alternativeName>
        <fullName evidence="10">G3P acyltransferase</fullName>
        <shortName evidence="10">GPAT</shortName>
        <ecNumber evidence="10">2.3.1.275</ecNumber>
    </alternativeName>
    <alternativeName>
        <fullName evidence="10">Lysophosphatidic acid synthase</fullName>
        <shortName evidence="10">LPA synthase</shortName>
    </alternativeName>
</protein>
<dbReference type="RefSeq" id="WP_112221326.1">
    <property type="nucleotide sequence ID" value="NZ_CP196859.1"/>
</dbReference>
<dbReference type="GO" id="GO:0005886">
    <property type="term" value="C:plasma membrane"/>
    <property type="evidence" value="ECO:0007669"/>
    <property type="project" value="UniProtKB-SubCell"/>
</dbReference>
<comment type="subunit">
    <text evidence="10">Probably interacts with PlsX.</text>
</comment>
<comment type="catalytic activity">
    <reaction evidence="10">
        <text>an acyl phosphate + sn-glycerol 3-phosphate = a 1-acyl-sn-glycero-3-phosphate + phosphate</text>
        <dbReference type="Rhea" id="RHEA:34075"/>
        <dbReference type="ChEBI" id="CHEBI:43474"/>
        <dbReference type="ChEBI" id="CHEBI:57597"/>
        <dbReference type="ChEBI" id="CHEBI:57970"/>
        <dbReference type="ChEBI" id="CHEBI:59918"/>
        <dbReference type="EC" id="2.3.1.275"/>
    </reaction>
</comment>
<comment type="caution">
    <text evidence="11">The sequence shown here is derived from an EMBL/GenBank/DDBJ whole genome shotgun (WGS) entry which is preliminary data.</text>
</comment>
<feature type="transmembrane region" description="Helical" evidence="10">
    <location>
        <begin position="170"/>
        <end position="187"/>
    </location>
</feature>
<evidence type="ECO:0000256" key="10">
    <source>
        <dbReference type="HAMAP-Rule" id="MF_01043"/>
    </source>
</evidence>
<organism evidence="11 12">
    <name type="scientific">Planococcus halotolerans</name>
    <dbReference type="NCBI Taxonomy" id="2233542"/>
    <lineage>
        <taxon>Bacteria</taxon>
        <taxon>Bacillati</taxon>
        <taxon>Bacillota</taxon>
        <taxon>Bacilli</taxon>
        <taxon>Bacillales</taxon>
        <taxon>Caryophanaceae</taxon>
        <taxon>Planococcus</taxon>
    </lineage>
</organism>
<evidence type="ECO:0000256" key="9">
    <source>
        <dbReference type="ARBA" id="ARBA00023264"/>
    </source>
</evidence>
<evidence type="ECO:0000256" key="2">
    <source>
        <dbReference type="ARBA" id="ARBA00022516"/>
    </source>
</evidence>
<keyword evidence="5 10" id="KW-1133">Transmembrane helix</keyword>
<comment type="similarity">
    <text evidence="10">Belongs to the PlsY family.</text>
</comment>
<name>A0A365L682_9BACL</name>
<feature type="transmembrane region" description="Helical" evidence="10">
    <location>
        <begin position="146"/>
        <end position="164"/>
    </location>
</feature>
<evidence type="ECO:0000313" key="12">
    <source>
        <dbReference type="Proteomes" id="UP000251002"/>
    </source>
</evidence>
<evidence type="ECO:0000256" key="6">
    <source>
        <dbReference type="ARBA" id="ARBA00023098"/>
    </source>
</evidence>
<gene>
    <name evidence="10" type="primary">plsY</name>
    <name evidence="11" type="ORF">DP120_00990</name>
</gene>
<reference evidence="11 12" key="1">
    <citation type="submission" date="2018-06" db="EMBL/GenBank/DDBJ databases">
        <title>The draft genome sequences of strains SCU63 and S1.</title>
        <authorList>
            <person name="Gan L."/>
        </authorList>
    </citation>
    <scope>NUCLEOTIDE SEQUENCE [LARGE SCALE GENOMIC DNA]</scope>
    <source>
        <strain evidence="11 12">SCU63</strain>
    </source>
</reference>
<dbReference type="PANTHER" id="PTHR30309">
    <property type="entry name" value="INNER MEMBRANE PROTEIN YGIH"/>
    <property type="match status" value="1"/>
</dbReference>
<dbReference type="UniPathway" id="UPA00085"/>
<dbReference type="GO" id="GO:0008654">
    <property type="term" value="P:phospholipid biosynthetic process"/>
    <property type="evidence" value="ECO:0007669"/>
    <property type="project" value="UniProtKB-UniRule"/>
</dbReference>
<dbReference type="EC" id="2.3.1.275" evidence="10"/>
<dbReference type="Pfam" id="PF02660">
    <property type="entry name" value="G3P_acyltransf"/>
    <property type="match status" value="1"/>
</dbReference>
<keyword evidence="4 10" id="KW-0812">Transmembrane</keyword>
<keyword evidence="7 10" id="KW-0472">Membrane</keyword>
<proteinExistence type="inferred from homology"/>
<comment type="pathway">
    <text evidence="10">Lipid metabolism; phospholipid metabolism.</text>
</comment>
<keyword evidence="11" id="KW-0012">Acyltransferase</keyword>
<feature type="transmembrane region" description="Helical" evidence="10">
    <location>
        <begin position="53"/>
        <end position="76"/>
    </location>
</feature>
<accession>A0A365L682</accession>
<dbReference type="EMBL" id="QLZR01000001">
    <property type="protein sequence ID" value="RAZ80899.1"/>
    <property type="molecule type" value="Genomic_DNA"/>
</dbReference>
<comment type="subcellular location">
    <subcellularLocation>
        <location evidence="10">Cell membrane</location>
        <topology evidence="10">Multi-pass membrane protein</topology>
    </subcellularLocation>
</comment>
<evidence type="ECO:0000313" key="11">
    <source>
        <dbReference type="EMBL" id="RAZ80899.1"/>
    </source>
</evidence>
<evidence type="ECO:0000256" key="5">
    <source>
        <dbReference type="ARBA" id="ARBA00022989"/>
    </source>
</evidence>
<dbReference type="SMART" id="SM01207">
    <property type="entry name" value="G3P_acyltransf"/>
    <property type="match status" value="1"/>
</dbReference>
<keyword evidence="1 10" id="KW-1003">Cell membrane</keyword>
<comment type="function">
    <text evidence="10">Catalyzes the transfer of an acyl group from acyl-phosphate (acyl-PO(4)) to glycerol-3-phosphate (G3P) to form lysophosphatidic acid (LPA). This enzyme utilizes acyl-phosphate as fatty acyl donor, but not acyl-CoA or acyl-ACP.</text>
</comment>
<keyword evidence="2 10" id="KW-0444">Lipid biosynthesis</keyword>
<dbReference type="PANTHER" id="PTHR30309:SF0">
    <property type="entry name" value="GLYCEROL-3-PHOSPHATE ACYLTRANSFERASE-RELATED"/>
    <property type="match status" value="1"/>
</dbReference>
<dbReference type="GO" id="GO:0043772">
    <property type="term" value="F:acyl-phosphate glycerol-3-phosphate acyltransferase activity"/>
    <property type="evidence" value="ECO:0007669"/>
    <property type="project" value="UniProtKB-UniRule"/>
</dbReference>